<dbReference type="HOGENOM" id="CLU_2492758_0_0_9"/>
<name>Q24TQ6_DESHY</name>
<dbReference type="EMBL" id="AP008230">
    <property type="protein sequence ID" value="BAE84586.1"/>
    <property type="molecule type" value="Genomic_DNA"/>
</dbReference>
<dbReference type="Proteomes" id="UP000001946">
    <property type="component" value="Chromosome"/>
</dbReference>
<evidence type="ECO:0000313" key="1">
    <source>
        <dbReference type="EMBL" id="BAE84586.1"/>
    </source>
</evidence>
<dbReference type="KEGG" id="dsy:DSY2797"/>
<keyword evidence="2" id="KW-1185">Reference proteome</keyword>
<sequence length="86" mass="9530">MNRKELRITDMRTRPFPLAGSRNRLYLLLREAAQSLLPTAGHLITPASLPAAQALRLCRKEPHCIIRMSSWTAGLLRVGAVSPARA</sequence>
<accession>Q24TQ6</accession>
<protein>
    <submittedName>
        <fullName evidence="1">Uncharacterized protein</fullName>
    </submittedName>
</protein>
<proteinExistence type="predicted"/>
<organism evidence="1 2">
    <name type="scientific">Desulfitobacterium hafniense (strain Y51)</name>
    <dbReference type="NCBI Taxonomy" id="138119"/>
    <lineage>
        <taxon>Bacteria</taxon>
        <taxon>Bacillati</taxon>
        <taxon>Bacillota</taxon>
        <taxon>Clostridia</taxon>
        <taxon>Eubacteriales</taxon>
        <taxon>Desulfitobacteriaceae</taxon>
        <taxon>Desulfitobacterium</taxon>
    </lineage>
</organism>
<reference evidence="1 2" key="1">
    <citation type="journal article" date="2006" name="J. Bacteriol.">
        <title>Complete genome sequence of the dehalorespiring bacterium Desulfitobacterium hafniense Y51 and comparison with Dehalococcoides ethenogenes 195.</title>
        <authorList>
            <person name="Nonaka H."/>
            <person name="Keresztes G."/>
            <person name="Shinoda Y."/>
            <person name="Ikenaga Y."/>
            <person name="Abe M."/>
            <person name="Naito K."/>
            <person name="Inatomi K."/>
            <person name="Furukawa K."/>
            <person name="Inui M."/>
            <person name="Yukawa H."/>
        </authorList>
    </citation>
    <scope>NUCLEOTIDE SEQUENCE [LARGE SCALE GENOMIC DNA]</scope>
    <source>
        <strain evidence="1 2">Y51</strain>
    </source>
</reference>
<gene>
    <name evidence="1" type="ordered locus">DSY2797</name>
</gene>
<dbReference type="AlphaFoldDB" id="Q24TQ6"/>
<evidence type="ECO:0000313" key="2">
    <source>
        <dbReference type="Proteomes" id="UP000001946"/>
    </source>
</evidence>